<dbReference type="PANTHER" id="PTHR47481:SF7">
    <property type="entry name" value="CCHC-TYPE DOMAIN-CONTAINING PROTEIN"/>
    <property type="match status" value="1"/>
</dbReference>
<reference evidence="4 5" key="1">
    <citation type="journal article" date="2014" name="Nature">
        <title>The genome of the recently domesticated crop plant sugar beet (Beta vulgaris).</title>
        <authorList>
            <person name="Dohm J.C."/>
            <person name="Minoche A.E."/>
            <person name="Holtgrawe D."/>
            <person name="Capella-Gutierrez S."/>
            <person name="Zakrzewski F."/>
            <person name="Tafer H."/>
            <person name="Rupp O."/>
            <person name="Sorensen T.R."/>
            <person name="Stracke R."/>
            <person name="Reinhardt R."/>
            <person name="Goesmann A."/>
            <person name="Kraft T."/>
            <person name="Schulz B."/>
            <person name="Stadler P.F."/>
            <person name="Schmidt T."/>
            <person name="Gabaldon T."/>
            <person name="Lehrach H."/>
            <person name="Weisshaar B."/>
            <person name="Himmelbauer H."/>
        </authorList>
    </citation>
    <scope>NUCLEOTIDE SEQUENCE [LARGE SCALE GENOMIC DNA]</scope>
    <source>
        <tissue evidence="4">Taproot</tissue>
    </source>
</reference>
<dbReference type="PROSITE" id="PS50158">
    <property type="entry name" value="ZF_CCHC"/>
    <property type="match status" value="1"/>
</dbReference>
<gene>
    <name evidence="4" type="ORF">BVRB_028710</name>
</gene>
<dbReference type="OrthoDB" id="1744895at2759"/>
<dbReference type="SUPFAM" id="SSF57756">
    <property type="entry name" value="Retrovirus zinc finger-like domains"/>
    <property type="match status" value="1"/>
</dbReference>
<keyword evidence="5" id="KW-1185">Reference proteome</keyword>
<feature type="non-terminal residue" evidence="4">
    <location>
        <position position="233"/>
    </location>
</feature>
<dbReference type="Pfam" id="PF14223">
    <property type="entry name" value="Retrotran_gag_2"/>
    <property type="match status" value="1"/>
</dbReference>
<feature type="region of interest" description="Disordered" evidence="2">
    <location>
        <begin position="181"/>
        <end position="233"/>
    </location>
</feature>
<protein>
    <recommendedName>
        <fullName evidence="3">CCHC-type domain-containing protein</fullName>
    </recommendedName>
</protein>
<dbReference type="OMA" id="DCWELRN"/>
<dbReference type="Pfam" id="PF00098">
    <property type="entry name" value="zf-CCHC"/>
    <property type="match status" value="1"/>
</dbReference>
<proteinExistence type="predicted"/>
<organism evidence="4 5">
    <name type="scientific">Beta vulgaris subsp. vulgaris</name>
    <name type="common">Beet</name>
    <dbReference type="NCBI Taxonomy" id="3555"/>
    <lineage>
        <taxon>Eukaryota</taxon>
        <taxon>Viridiplantae</taxon>
        <taxon>Streptophyta</taxon>
        <taxon>Embryophyta</taxon>
        <taxon>Tracheophyta</taxon>
        <taxon>Spermatophyta</taxon>
        <taxon>Magnoliopsida</taxon>
        <taxon>eudicotyledons</taxon>
        <taxon>Gunneridae</taxon>
        <taxon>Pentapetalae</taxon>
        <taxon>Caryophyllales</taxon>
        <taxon>Chenopodiaceae</taxon>
        <taxon>Betoideae</taxon>
        <taxon>Beta</taxon>
    </lineage>
</organism>
<dbReference type="PANTHER" id="PTHR47481">
    <property type="match status" value="1"/>
</dbReference>
<name>A0A0J8B1D3_BETVV</name>
<keyword evidence="1" id="KW-0862">Zinc</keyword>
<feature type="compositionally biased region" description="Basic and acidic residues" evidence="2">
    <location>
        <begin position="212"/>
        <end position="233"/>
    </location>
</feature>
<feature type="compositionally biased region" description="Acidic residues" evidence="2">
    <location>
        <begin position="13"/>
        <end position="22"/>
    </location>
</feature>
<accession>A0A0J8B1D3</accession>
<dbReference type="InterPro" id="IPR001878">
    <property type="entry name" value="Znf_CCHC"/>
</dbReference>
<dbReference type="EMBL" id="KQ099719">
    <property type="protein sequence ID" value="KMS93713.1"/>
    <property type="molecule type" value="Genomic_DNA"/>
</dbReference>
<evidence type="ECO:0000256" key="2">
    <source>
        <dbReference type="SAM" id="MobiDB-lite"/>
    </source>
</evidence>
<dbReference type="AlphaFoldDB" id="A0A0J8B1D3"/>
<evidence type="ECO:0000313" key="5">
    <source>
        <dbReference type="Proteomes" id="UP000035740"/>
    </source>
</evidence>
<dbReference type="GO" id="GO:0003676">
    <property type="term" value="F:nucleic acid binding"/>
    <property type="evidence" value="ECO:0007669"/>
    <property type="project" value="InterPro"/>
</dbReference>
<dbReference type="Proteomes" id="UP000035740">
    <property type="component" value="Unassembled WGS sequence"/>
</dbReference>
<dbReference type="Gramene" id="KMS93713">
    <property type="protein sequence ID" value="KMS93713"/>
    <property type="gene ID" value="BVRB_028710"/>
</dbReference>
<feature type="domain" description="CCHC-type" evidence="3">
    <location>
        <begin position="202"/>
        <end position="217"/>
    </location>
</feature>
<dbReference type="SMART" id="SM00343">
    <property type="entry name" value="ZnF_C2HC"/>
    <property type="match status" value="1"/>
</dbReference>
<sequence>MILEEKDLWDIVSGDEEMPEEDDSKRREYQKRERKAMARICLSLQDSQLMLVKNATSATDAWNKLEQHYERKGLANKLFLRRKLFTAQLKEGQSIEQHINNLKEIAEELESIKAPVTEDDLVLIILGSLPESYNNLITSLESRADDDLSLDFVWTRLTHEEAKLREFNNAGNLSESALFTSKHGKKQQYSKRKENKSNNDTKCYNCNKPGHYSRDCRATRRKEEANRAETKSH</sequence>
<feature type="region of interest" description="Disordered" evidence="2">
    <location>
        <begin position="1"/>
        <end position="29"/>
    </location>
</feature>
<dbReference type="GO" id="GO:0008270">
    <property type="term" value="F:zinc ion binding"/>
    <property type="evidence" value="ECO:0007669"/>
    <property type="project" value="UniProtKB-KW"/>
</dbReference>
<evidence type="ECO:0000259" key="3">
    <source>
        <dbReference type="PROSITE" id="PS50158"/>
    </source>
</evidence>
<dbReference type="Gene3D" id="4.10.60.10">
    <property type="entry name" value="Zinc finger, CCHC-type"/>
    <property type="match status" value="1"/>
</dbReference>
<keyword evidence="1" id="KW-0479">Metal-binding</keyword>
<keyword evidence="1" id="KW-0863">Zinc-finger</keyword>
<evidence type="ECO:0000313" key="4">
    <source>
        <dbReference type="EMBL" id="KMS93713.1"/>
    </source>
</evidence>
<evidence type="ECO:0000256" key="1">
    <source>
        <dbReference type="PROSITE-ProRule" id="PRU00047"/>
    </source>
</evidence>
<dbReference type="InterPro" id="IPR036875">
    <property type="entry name" value="Znf_CCHC_sf"/>
</dbReference>